<dbReference type="Proteomes" id="UP001652582">
    <property type="component" value="Chromosome 7"/>
</dbReference>
<dbReference type="GeneID" id="128198275"/>
<sequence length="391" mass="44566">MKTKPDIRGNKKTSSSLKERFITLVPRSPNDRIKFFEIYDSDTHKPHIFGSVLNNDTMNNIMDFDQIHHNIDNHGVVNKTRHVKKYASYNVNDNNSRYVNHQAETTKYNNSTVLKVMGKILTKHSQPALWTDFPFVAVYVYEPMQVRCDSAAISPHWLVASATCLYRHHKDLNTKTMNTEGRSAFVTYCGSNWRLPERIAYVKRSFIHPQFQAKHKSRRYLYNIGAIQVLNSMANTCHGWRPVSLMSHQFVADRSGSYAAAVGWGLDRYESQSHAQLISDVPTHPLMLYEGIVYSSACPGNTDYSKVMMLNEESIKNVYCLSLPTSNIGDNDTIHGGLLLIGGKLIALYLKEESKPWGVQSALYTGVWHLIPWLLDVAREGEELDTFVLDM</sequence>
<reference evidence="3" key="1">
    <citation type="submission" date="2025-08" db="UniProtKB">
        <authorList>
            <consortium name="RefSeq"/>
        </authorList>
    </citation>
    <scope>IDENTIFICATION</scope>
</reference>
<organism evidence="2 3">
    <name type="scientific">Bicyclus anynana</name>
    <name type="common">Squinting bush brown butterfly</name>
    <dbReference type="NCBI Taxonomy" id="110368"/>
    <lineage>
        <taxon>Eukaryota</taxon>
        <taxon>Metazoa</taxon>
        <taxon>Ecdysozoa</taxon>
        <taxon>Arthropoda</taxon>
        <taxon>Hexapoda</taxon>
        <taxon>Insecta</taxon>
        <taxon>Pterygota</taxon>
        <taxon>Neoptera</taxon>
        <taxon>Endopterygota</taxon>
        <taxon>Lepidoptera</taxon>
        <taxon>Glossata</taxon>
        <taxon>Ditrysia</taxon>
        <taxon>Papilionoidea</taxon>
        <taxon>Nymphalidae</taxon>
        <taxon>Satyrinae</taxon>
        <taxon>Satyrini</taxon>
        <taxon>Mycalesina</taxon>
        <taxon>Bicyclus</taxon>
    </lineage>
</organism>
<name>A0ABM3LHS6_BICAN</name>
<evidence type="ECO:0000313" key="3">
    <source>
        <dbReference type="RefSeq" id="XP_052738609.1"/>
    </source>
</evidence>
<accession>A0ABM3LHS6</accession>
<proteinExistence type="predicted"/>
<dbReference type="RefSeq" id="XP_052738609.1">
    <property type="nucleotide sequence ID" value="XM_052882649.1"/>
</dbReference>
<keyword evidence="2" id="KW-1185">Reference proteome</keyword>
<evidence type="ECO:0000313" key="2">
    <source>
        <dbReference type="Proteomes" id="UP001652582"/>
    </source>
</evidence>
<dbReference type="PROSITE" id="PS50240">
    <property type="entry name" value="TRYPSIN_DOM"/>
    <property type="match status" value="1"/>
</dbReference>
<evidence type="ECO:0000259" key="1">
    <source>
        <dbReference type="PROSITE" id="PS50240"/>
    </source>
</evidence>
<dbReference type="InterPro" id="IPR009003">
    <property type="entry name" value="Peptidase_S1_PA"/>
</dbReference>
<dbReference type="InterPro" id="IPR001254">
    <property type="entry name" value="Trypsin_dom"/>
</dbReference>
<feature type="domain" description="Peptidase S1" evidence="1">
    <location>
        <begin position="116"/>
        <end position="379"/>
    </location>
</feature>
<protein>
    <submittedName>
        <fullName evidence="3">Uncharacterized protein LOC128198275</fullName>
    </submittedName>
</protein>
<dbReference type="InterPro" id="IPR043504">
    <property type="entry name" value="Peptidase_S1_PA_chymotrypsin"/>
</dbReference>
<dbReference type="Gene3D" id="2.40.10.10">
    <property type="entry name" value="Trypsin-like serine proteases"/>
    <property type="match status" value="1"/>
</dbReference>
<dbReference type="SUPFAM" id="SSF50494">
    <property type="entry name" value="Trypsin-like serine proteases"/>
    <property type="match status" value="1"/>
</dbReference>
<gene>
    <name evidence="3" type="primary">LOC128198275</name>
</gene>